<proteinExistence type="predicted"/>
<organism evidence="1 2">
    <name type="scientific">Entomophthora muscae</name>
    <dbReference type="NCBI Taxonomy" id="34485"/>
    <lineage>
        <taxon>Eukaryota</taxon>
        <taxon>Fungi</taxon>
        <taxon>Fungi incertae sedis</taxon>
        <taxon>Zoopagomycota</taxon>
        <taxon>Entomophthoromycotina</taxon>
        <taxon>Entomophthoromycetes</taxon>
        <taxon>Entomophthorales</taxon>
        <taxon>Entomophthoraceae</taxon>
        <taxon>Entomophthora</taxon>
    </lineage>
</organism>
<evidence type="ECO:0000313" key="2">
    <source>
        <dbReference type="Proteomes" id="UP001165960"/>
    </source>
</evidence>
<reference evidence="1" key="1">
    <citation type="submission" date="2022-04" db="EMBL/GenBank/DDBJ databases">
        <title>Genome of the entomopathogenic fungus Entomophthora muscae.</title>
        <authorList>
            <person name="Elya C."/>
            <person name="Lovett B.R."/>
            <person name="Lee E."/>
            <person name="Macias A.M."/>
            <person name="Hajek A.E."/>
            <person name="De Bivort B.L."/>
            <person name="Kasson M.T."/>
            <person name="De Fine Licht H.H."/>
            <person name="Stajich J.E."/>
        </authorList>
    </citation>
    <scope>NUCLEOTIDE SEQUENCE</scope>
    <source>
        <strain evidence="1">Berkeley</strain>
    </source>
</reference>
<accession>A0ACC2SWB3</accession>
<gene>
    <name evidence="1" type="ORF">DSO57_1007185</name>
</gene>
<name>A0ACC2SWB3_9FUNG</name>
<sequence>MPDKTVQNSNQIENDLMIPAANSFRTNDQSSKYMPPASQAAVPEDPKMMITQPTNHQNLRFQTLSLIQHHKNAQRHLHVNYYISQKHQKDSVLSFLPNKVVVNLWFTNLIPYLFLILFHLHSSKHQCSSTEIGSQAPVNKIEAFDYFWPPDALFITVHLTEYLLNPKHEPWTLEDLQWYTCPDSPENLYQIVCNGKEIIIYPLIFNRKYNHLSAYLDSMKLPLTPKLTVSTPSPTSYATGQNSLFLGVLYLALTGLIDSALPAAGPWAVAGKTLSYLVKLGPIIWWAMPVPASSPPLPEGAFWYSWYPDTVKKADTISNSGLHVFPSYPKAQIFFHS</sequence>
<evidence type="ECO:0000313" key="1">
    <source>
        <dbReference type="EMBL" id="KAJ9066685.1"/>
    </source>
</evidence>
<keyword evidence="2" id="KW-1185">Reference proteome</keyword>
<dbReference type="EMBL" id="QTSX02004281">
    <property type="protein sequence ID" value="KAJ9066685.1"/>
    <property type="molecule type" value="Genomic_DNA"/>
</dbReference>
<comment type="caution">
    <text evidence="1">The sequence shown here is derived from an EMBL/GenBank/DDBJ whole genome shotgun (WGS) entry which is preliminary data.</text>
</comment>
<protein>
    <submittedName>
        <fullName evidence="1">Uncharacterized protein</fullName>
    </submittedName>
</protein>
<dbReference type="Proteomes" id="UP001165960">
    <property type="component" value="Unassembled WGS sequence"/>
</dbReference>